<dbReference type="RefSeq" id="WP_136820914.1">
    <property type="nucleotide sequence ID" value="NZ_BMJX01000003.1"/>
</dbReference>
<feature type="transmembrane region" description="Helical" evidence="1">
    <location>
        <begin position="356"/>
        <end position="378"/>
    </location>
</feature>
<keyword evidence="1" id="KW-1133">Transmembrane helix</keyword>
<keyword evidence="3" id="KW-1185">Reference proteome</keyword>
<dbReference type="Proteomes" id="UP000309872">
    <property type="component" value="Unassembled WGS sequence"/>
</dbReference>
<keyword evidence="1" id="KW-0812">Transmembrane</keyword>
<name>A0A4U0H2E8_9SPHI</name>
<dbReference type="EMBL" id="SUKA01000003">
    <property type="protein sequence ID" value="TJY65785.1"/>
    <property type="molecule type" value="Genomic_DNA"/>
</dbReference>
<dbReference type="Pfam" id="PF03929">
    <property type="entry name" value="PepSY_TM"/>
    <property type="match status" value="1"/>
</dbReference>
<dbReference type="AlphaFoldDB" id="A0A4U0H2E8"/>
<evidence type="ECO:0000256" key="1">
    <source>
        <dbReference type="SAM" id="Phobius"/>
    </source>
</evidence>
<keyword evidence="1" id="KW-0472">Membrane</keyword>
<protein>
    <submittedName>
        <fullName evidence="2">PepSY domain-containing protein</fullName>
    </submittedName>
</protein>
<feature type="transmembrane region" description="Helical" evidence="1">
    <location>
        <begin position="27"/>
        <end position="52"/>
    </location>
</feature>
<gene>
    <name evidence="2" type="ORF">FAZ19_11745</name>
</gene>
<comment type="caution">
    <text evidence="2">The sequence shown here is derived from an EMBL/GenBank/DDBJ whole genome shotgun (WGS) entry which is preliminary data.</text>
</comment>
<proteinExistence type="predicted"/>
<accession>A0A4U0H2E8</accession>
<dbReference type="PANTHER" id="PTHR34219">
    <property type="entry name" value="IRON-REGULATED INNER MEMBRANE PROTEIN-RELATED"/>
    <property type="match status" value="1"/>
</dbReference>
<sequence>MIEEKKNPIRSRKKKQKKVWWRRANDWFHLWVGIVSGIPVVLISLTGCILVFQKEITEWSRPWWNVENLGQENLLPPSEMRKRVAQQIPDMHIRKFWYYGDDAPVKITPDDSELLIYANPYTGKVLAQIDHEDFFHEIDEGHRNLWMPPELGRAVVSWTTLIFGLLLLTGIVLWWPKKWKKRQMRQAFMITWKGKWKRINYDLHNVLGFYALLLGLLMAFTGLVMGFIVVRESVFSALGGTKAIDPPMYVIEKWTSPLPTGMDKKMDVIWHKVTHEIAKHNPMEISIHFPKDTDEAIYACTDMTGGTWRVLYFDRENLNLLSSSDKPMDEEDTANWFMRANYGLHTGYIGGMFTKWLYFFASLICASLPITGFCVWLGKRK</sequence>
<dbReference type="PANTHER" id="PTHR34219:SF3">
    <property type="entry name" value="BLL7967 PROTEIN"/>
    <property type="match status" value="1"/>
</dbReference>
<dbReference type="OrthoDB" id="111691at2"/>
<evidence type="ECO:0000313" key="2">
    <source>
        <dbReference type="EMBL" id="TJY65785.1"/>
    </source>
</evidence>
<feature type="transmembrane region" description="Helical" evidence="1">
    <location>
        <begin position="207"/>
        <end position="230"/>
    </location>
</feature>
<organism evidence="2 3">
    <name type="scientific">Sphingobacterium alkalisoli</name>
    <dbReference type="NCBI Taxonomy" id="1874115"/>
    <lineage>
        <taxon>Bacteria</taxon>
        <taxon>Pseudomonadati</taxon>
        <taxon>Bacteroidota</taxon>
        <taxon>Sphingobacteriia</taxon>
        <taxon>Sphingobacteriales</taxon>
        <taxon>Sphingobacteriaceae</taxon>
        <taxon>Sphingobacterium</taxon>
    </lineage>
</organism>
<reference evidence="2 3" key="1">
    <citation type="submission" date="2019-04" db="EMBL/GenBank/DDBJ databases">
        <title>Sphingobacterium olei sp. nov., isolated from oil-contaminated soil.</title>
        <authorList>
            <person name="Liu B."/>
        </authorList>
    </citation>
    <scope>NUCLEOTIDE SEQUENCE [LARGE SCALE GENOMIC DNA]</scope>
    <source>
        <strain evidence="2 3">Y3L14</strain>
    </source>
</reference>
<dbReference type="InterPro" id="IPR005625">
    <property type="entry name" value="PepSY-ass_TM"/>
</dbReference>
<feature type="transmembrane region" description="Helical" evidence="1">
    <location>
        <begin position="155"/>
        <end position="175"/>
    </location>
</feature>
<evidence type="ECO:0000313" key="3">
    <source>
        <dbReference type="Proteomes" id="UP000309872"/>
    </source>
</evidence>